<dbReference type="GO" id="GO:0006974">
    <property type="term" value="P:DNA damage response"/>
    <property type="evidence" value="ECO:0007669"/>
    <property type="project" value="TreeGrafter"/>
</dbReference>
<accession>A0A175YNB2</accession>
<dbReference type="PROSITE" id="PS50157">
    <property type="entry name" value="ZINC_FINGER_C2H2_2"/>
    <property type="match status" value="1"/>
</dbReference>
<reference evidence="2" key="1">
    <citation type="journal article" date="2016" name="Nat. Genet.">
        <title>A high-quality carrot genome assembly provides new insights into carotenoid accumulation and asterid genome evolution.</title>
        <authorList>
            <person name="Iorizzo M."/>
            <person name="Ellison S."/>
            <person name="Senalik D."/>
            <person name="Zeng P."/>
            <person name="Satapoomin P."/>
            <person name="Huang J."/>
            <person name="Bowman M."/>
            <person name="Iovene M."/>
            <person name="Sanseverino W."/>
            <person name="Cavagnaro P."/>
            <person name="Yildiz M."/>
            <person name="Macko-Podgorni A."/>
            <person name="Moranska E."/>
            <person name="Grzebelus E."/>
            <person name="Grzebelus D."/>
            <person name="Ashrafi H."/>
            <person name="Zheng Z."/>
            <person name="Cheng S."/>
            <person name="Spooner D."/>
            <person name="Van Deynze A."/>
            <person name="Simon P."/>
        </authorList>
    </citation>
    <scope>NUCLEOTIDE SEQUENCE</scope>
    <source>
        <tissue evidence="2">Leaf</tissue>
    </source>
</reference>
<dbReference type="InterPro" id="IPR036236">
    <property type="entry name" value="Znf_C2H2_sf"/>
</dbReference>
<dbReference type="InterPro" id="IPR037321">
    <property type="entry name" value="KIN17-like"/>
</dbReference>
<dbReference type="EMBL" id="CP093350">
    <property type="protein sequence ID" value="WOH12113.1"/>
    <property type="molecule type" value="Genomic_DNA"/>
</dbReference>
<evidence type="ECO:0000313" key="3">
    <source>
        <dbReference type="Proteomes" id="UP000077755"/>
    </source>
</evidence>
<comment type="similarity">
    <text evidence="1">Belongs to the KIN17 family.</text>
</comment>
<dbReference type="GO" id="GO:0003690">
    <property type="term" value="F:double-stranded DNA binding"/>
    <property type="evidence" value="ECO:0007669"/>
    <property type="project" value="TreeGrafter"/>
</dbReference>
<organism evidence="2 3">
    <name type="scientific">Daucus carota subsp. sativus</name>
    <name type="common">Carrot</name>
    <dbReference type="NCBI Taxonomy" id="79200"/>
    <lineage>
        <taxon>Eukaryota</taxon>
        <taxon>Viridiplantae</taxon>
        <taxon>Streptophyta</taxon>
        <taxon>Embryophyta</taxon>
        <taxon>Tracheophyta</taxon>
        <taxon>Spermatophyta</taxon>
        <taxon>Magnoliopsida</taxon>
        <taxon>eudicotyledons</taxon>
        <taxon>Gunneridae</taxon>
        <taxon>Pentapetalae</taxon>
        <taxon>asterids</taxon>
        <taxon>campanulids</taxon>
        <taxon>Apiales</taxon>
        <taxon>Apiaceae</taxon>
        <taxon>Apioideae</taxon>
        <taxon>Scandiceae</taxon>
        <taxon>Daucinae</taxon>
        <taxon>Daucus</taxon>
        <taxon>Daucus sect. Daucus</taxon>
    </lineage>
</organism>
<dbReference type="PANTHER" id="PTHR12805:SF0">
    <property type="entry name" value="DNA_RNA-BINDING PROTEIN KIN17"/>
    <property type="match status" value="1"/>
</dbReference>
<dbReference type="InterPro" id="IPR041330">
    <property type="entry name" value="KN17_SH3"/>
</dbReference>
<dbReference type="SUPFAM" id="SSF57667">
    <property type="entry name" value="beta-beta-alpha zinc fingers"/>
    <property type="match status" value="1"/>
</dbReference>
<dbReference type="Pfam" id="PF18131">
    <property type="entry name" value="KN17_SH3"/>
    <property type="match status" value="1"/>
</dbReference>
<dbReference type="Gramene" id="KZM84730">
    <property type="protein sequence ID" value="KZM84730"/>
    <property type="gene ID" value="DCAR_027848"/>
</dbReference>
<dbReference type="Pfam" id="PF10357">
    <property type="entry name" value="WH_KIN17"/>
    <property type="match status" value="1"/>
</dbReference>
<dbReference type="InterPro" id="IPR038254">
    <property type="entry name" value="KIN17_WH-like_sf"/>
</dbReference>
<dbReference type="Gene3D" id="2.30.30.140">
    <property type="match status" value="1"/>
</dbReference>
<dbReference type="Gene3D" id="2.30.30.30">
    <property type="match status" value="2"/>
</dbReference>
<gene>
    <name evidence="2" type="ORF">DCAR_0831612</name>
</gene>
<keyword evidence="3" id="KW-1185">Reference proteome</keyword>
<evidence type="ECO:0000313" key="2">
    <source>
        <dbReference type="EMBL" id="WOH12113.1"/>
    </source>
</evidence>
<dbReference type="PANTHER" id="PTHR12805">
    <property type="entry name" value="KIN17 KIN, ANTIGENIC DETERMINANT OF RECA PROTEIN HOMOLOG"/>
    <property type="match status" value="1"/>
</dbReference>
<dbReference type="InterPro" id="IPR013087">
    <property type="entry name" value="Znf_C2H2_type"/>
</dbReference>
<dbReference type="AlphaFoldDB" id="A0A175YNB2"/>
<dbReference type="GO" id="GO:0005634">
    <property type="term" value="C:nucleus"/>
    <property type="evidence" value="ECO:0007669"/>
    <property type="project" value="TreeGrafter"/>
</dbReference>
<dbReference type="Pfam" id="PF25092">
    <property type="entry name" value="SH3_KIN17_C"/>
    <property type="match status" value="2"/>
</dbReference>
<protein>
    <submittedName>
        <fullName evidence="2">Uncharacterized protein</fullName>
    </submittedName>
</protein>
<dbReference type="InterPro" id="IPR056767">
    <property type="entry name" value="C2H2-Znf_KIN17"/>
</dbReference>
<dbReference type="GO" id="GO:0006260">
    <property type="term" value="P:DNA replication"/>
    <property type="evidence" value="ECO:0007669"/>
    <property type="project" value="TreeGrafter"/>
</dbReference>
<dbReference type="SMART" id="SM01253">
    <property type="entry name" value="Kin17_mid"/>
    <property type="match status" value="1"/>
</dbReference>
<evidence type="ECO:0000256" key="1">
    <source>
        <dbReference type="ARBA" id="ARBA00008517"/>
    </source>
</evidence>
<dbReference type="Pfam" id="PF25095">
    <property type="entry name" value="C2H2-zf_KIN17"/>
    <property type="match status" value="1"/>
</dbReference>
<dbReference type="Gene3D" id="1.10.10.2030">
    <property type="entry name" value="DNA/RNA-binding protein Kin17, conserved domain"/>
    <property type="match status" value="1"/>
</dbReference>
<dbReference type="PROSITE" id="PS00028">
    <property type="entry name" value="ZINC_FINGER_C2H2_1"/>
    <property type="match status" value="1"/>
</dbReference>
<dbReference type="InterPro" id="IPR041995">
    <property type="entry name" value="KOW_KIN17"/>
</dbReference>
<proteinExistence type="inferred from homology"/>
<reference evidence="2" key="2">
    <citation type="submission" date="2022-03" db="EMBL/GenBank/DDBJ databases">
        <title>Draft title - Genomic analysis of global carrot germplasm unveils the trajectory of domestication and the origin of high carotenoid orange carrot.</title>
        <authorList>
            <person name="Iorizzo M."/>
            <person name="Ellison S."/>
            <person name="Senalik D."/>
            <person name="Macko-Podgorni A."/>
            <person name="Grzebelus D."/>
            <person name="Bostan H."/>
            <person name="Rolling W."/>
            <person name="Curaba J."/>
            <person name="Simon P."/>
        </authorList>
    </citation>
    <scope>NUCLEOTIDE SEQUENCE</scope>
    <source>
        <tissue evidence="2">Leaf</tissue>
    </source>
</reference>
<dbReference type="InterPro" id="IPR014722">
    <property type="entry name" value="Rib_uL2_dom2"/>
</dbReference>
<dbReference type="FunFam" id="2.30.30.140:FF:000056">
    <property type="entry name" value="DNA/RNA-binding protein kin17-like"/>
    <property type="match status" value="1"/>
</dbReference>
<dbReference type="Proteomes" id="UP000077755">
    <property type="component" value="Chromosome 8"/>
</dbReference>
<dbReference type="OMA" id="MESQDEN"/>
<dbReference type="InterPro" id="IPR019447">
    <property type="entry name" value="DNA/RNA-bd_Kin17_WH-like_dom"/>
</dbReference>
<sequence length="372" mass="43030">MKAKGLQKLKYYCQMCRKSFRDENGFKCHCLSDGHVRQMELFGQNPNGIIESFSEEFEASFLECVRRRCRGGSVAANVVYNEIVSDRHHVHMNATRWSTLHEFVRYLGRSGKCRVEERREGWFVGCVDRGSGRKRVRVDEEREEWGVRRQIERACEEVRVDQVGVEEQFKVLRRDRGDNRKVKIRITKNVDNVKRKEGLRVMVIEEDGIESKGAKLEECSDGALGELMREQEEAKERRRRKDYWLCEGIVVKVMSKALAEKGYYKQKGVVRKVIDKYVAEIEMIEKKHLLRVDQEELETVIPQVGAIVRIVNGAYCGSNAKLLAVDTSEFCAKVQIEKGLYGEFCAKVQIEKGLYGGRVLPAIEYEDICKIL</sequence>
<name>A0A175YNB2_DAUCS</name>